<dbReference type="NCBIfam" id="TIGR00229">
    <property type="entry name" value="sensory_box"/>
    <property type="match status" value="4"/>
</dbReference>
<dbReference type="SMART" id="SM00388">
    <property type="entry name" value="HisKA"/>
    <property type="match status" value="1"/>
</dbReference>
<keyword evidence="3 6" id="KW-0597">Phosphoprotein</keyword>
<dbReference type="InterPro" id="IPR036890">
    <property type="entry name" value="HATPase_C_sf"/>
</dbReference>
<dbReference type="PROSITE" id="PS50112">
    <property type="entry name" value="PAS"/>
    <property type="match status" value="4"/>
</dbReference>
<dbReference type="Pfam" id="PF00072">
    <property type="entry name" value="Response_reg"/>
    <property type="match status" value="2"/>
</dbReference>
<dbReference type="InterPro" id="IPR000700">
    <property type="entry name" value="PAS-assoc_C"/>
</dbReference>
<dbReference type="InterPro" id="IPR001633">
    <property type="entry name" value="EAL_dom"/>
</dbReference>
<evidence type="ECO:0000313" key="13">
    <source>
        <dbReference type="EMBL" id="MFC7420417.1"/>
    </source>
</evidence>
<evidence type="ECO:0000259" key="8">
    <source>
        <dbReference type="PROSITE" id="PS50109"/>
    </source>
</evidence>
<dbReference type="SMART" id="SM00091">
    <property type="entry name" value="PAS"/>
    <property type="match status" value="4"/>
</dbReference>
<dbReference type="SUPFAM" id="SSF52172">
    <property type="entry name" value="CheY-like"/>
    <property type="match status" value="2"/>
</dbReference>
<dbReference type="InterPro" id="IPR001789">
    <property type="entry name" value="Sig_transdc_resp-reg_receiver"/>
</dbReference>
<dbReference type="Gene3D" id="3.20.20.450">
    <property type="entry name" value="EAL domain"/>
    <property type="match status" value="1"/>
</dbReference>
<dbReference type="Pfam" id="PF02518">
    <property type="entry name" value="HATPase_c"/>
    <property type="match status" value="1"/>
</dbReference>
<dbReference type="SMART" id="SM00052">
    <property type="entry name" value="EAL"/>
    <property type="match status" value="1"/>
</dbReference>
<feature type="domain" description="PAS" evidence="10">
    <location>
        <begin position="6"/>
        <end position="76"/>
    </location>
</feature>
<dbReference type="CDD" id="cd00082">
    <property type="entry name" value="HisKA"/>
    <property type="match status" value="1"/>
</dbReference>
<feature type="domain" description="PAC" evidence="11">
    <location>
        <begin position="482"/>
        <end position="535"/>
    </location>
</feature>
<evidence type="ECO:0000259" key="11">
    <source>
        <dbReference type="PROSITE" id="PS50113"/>
    </source>
</evidence>
<feature type="modified residue" description="4-aspartylphosphate" evidence="6">
    <location>
        <position position="993"/>
    </location>
</feature>
<feature type="domain" description="PAC" evidence="11">
    <location>
        <begin position="79"/>
        <end position="131"/>
    </location>
</feature>
<dbReference type="Gene3D" id="3.30.450.20">
    <property type="entry name" value="PAS domain"/>
    <property type="match status" value="4"/>
</dbReference>
<keyword evidence="14" id="KW-1185">Reference proteome</keyword>
<accession>A0ABW2QXN8</accession>
<dbReference type="SUPFAM" id="SSF47384">
    <property type="entry name" value="Homodimeric domain of signal transducing histidine kinase"/>
    <property type="match status" value="1"/>
</dbReference>
<dbReference type="PROSITE" id="PS50883">
    <property type="entry name" value="EAL"/>
    <property type="match status" value="1"/>
</dbReference>
<evidence type="ECO:0000259" key="9">
    <source>
        <dbReference type="PROSITE" id="PS50110"/>
    </source>
</evidence>
<dbReference type="PANTHER" id="PTHR43047">
    <property type="entry name" value="TWO-COMPONENT HISTIDINE PROTEIN KINASE"/>
    <property type="match status" value="1"/>
</dbReference>
<keyword evidence="4" id="KW-0808">Transferase</keyword>
<dbReference type="CDD" id="cd16922">
    <property type="entry name" value="HATPase_EvgS-ArcB-TorS-like"/>
    <property type="match status" value="1"/>
</dbReference>
<dbReference type="Proteomes" id="UP001596473">
    <property type="component" value="Unassembled WGS sequence"/>
</dbReference>
<organism evidence="13 14">
    <name type="scientific">Iodobacter arcticus</name>
    <dbReference type="NCBI Taxonomy" id="590593"/>
    <lineage>
        <taxon>Bacteria</taxon>
        <taxon>Pseudomonadati</taxon>
        <taxon>Pseudomonadota</taxon>
        <taxon>Betaproteobacteria</taxon>
        <taxon>Neisseriales</taxon>
        <taxon>Chitinibacteraceae</taxon>
        <taxon>Iodobacter</taxon>
    </lineage>
</organism>
<evidence type="ECO:0000256" key="5">
    <source>
        <dbReference type="ARBA" id="ARBA00022777"/>
    </source>
</evidence>
<dbReference type="PRINTS" id="PR00344">
    <property type="entry name" value="BCTRLSENSOR"/>
</dbReference>
<feature type="domain" description="PAS" evidence="10">
    <location>
        <begin position="129"/>
        <end position="171"/>
    </location>
</feature>
<proteinExistence type="predicted"/>
<feature type="domain" description="PAS" evidence="10">
    <location>
        <begin position="536"/>
        <end position="580"/>
    </location>
</feature>
<keyword evidence="7" id="KW-0175">Coiled coil</keyword>
<dbReference type="InterPro" id="IPR035919">
    <property type="entry name" value="EAL_sf"/>
</dbReference>
<dbReference type="RefSeq" id="WP_380188037.1">
    <property type="nucleotide sequence ID" value="NZ_JBHTBQ010000018.1"/>
</dbReference>
<evidence type="ECO:0000259" key="10">
    <source>
        <dbReference type="PROSITE" id="PS50112"/>
    </source>
</evidence>
<dbReference type="SUPFAM" id="SSF55874">
    <property type="entry name" value="ATPase domain of HSP90 chaperone/DNA topoisomerase II/histidine kinase"/>
    <property type="match status" value="1"/>
</dbReference>
<dbReference type="Pfam" id="PF13188">
    <property type="entry name" value="PAS_8"/>
    <property type="match status" value="1"/>
</dbReference>
<feature type="domain" description="Response regulatory" evidence="9">
    <location>
        <begin position="944"/>
        <end position="1060"/>
    </location>
</feature>
<dbReference type="InterPro" id="IPR005467">
    <property type="entry name" value="His_kinase_dom"/>
</dbReference>
<sequence length="1608" mass="179945">MPAALSEIAQQQLIDLIPAGIYLCNASGQCRYGNTALLAMFGLSLEESLGYGWLKKLHPEDCQTVHQQWQNALATQTEFELSFRILRANHELRYLHSKTKPLWDAHGQISGYIGSVEDITASHQLSEQYEHCFDALIKASPVPNLICDTAGKIIYLNPAFSDSFGYQLDEMPRLADWWRDTDPEHRHLHQQNLLSKQENPVFPNLELSVCCKNGPYKTIQASRSILPLQTGKAILMTLHDLSELNTPHPSLQEQAQQYRQLFNNADLSIWNQDMTALLIHLTALRDAGITDLAAHLEHTPAALINMISLLRVIDINPATLALFEGSNKAEFMQGFTSLFGEGALEVIRQELMAFWRGDRVFRSEVNLKTLQGRQFQALLSYPIPSSIEEARIVPVSIQDISKLKESESRWQFAIEGSGDGLWDWDIPSNTVFYSRRWKEMLGFAEGEIGNHYEEWQKRVYPEDQPRLMANIQAHLTGSTPHFSHEYRILNKDGSWKWIVDRGMAVSRSAEGLALRVIGTQHDITERKNNENALLSNQAQLAGMIDSAMDAIITTDAEFNIILFNQSAENMFGYPAKQMLGGPIEVLIPTQLAIKHRELMQQFASQGKGHRKMSSNTGRQVMGQHADGHEFPIEVAISYLHNLGKPVYTAMVRDITDRIDYELSLLQLTTTLELRVIERTQELEAAKQQAENANQAKSAFLANMSHEIRTPLNSVLGMAHLAQLTTLSAKQSDYLQKITLSGRHLLDLINDILDFSKIEAGKLEINKRDFSLPELIDNVHELIQQKAEEKNLLLRTIISEQVPPFVQGDDLRIKQVLINLLSNAIKFTEQGTITLAIEHDPRGHITFSIRDTGIGISASAQTQLFQSFQQADNSITRKYGGTGLGLAISRQLVELMGGALSVESQLGEGSEFKFCLDLPEIQDLPKPLPHWSKNKANEHFLIGKRILLADDHPFNQQIGAELLEIMGAEVSIANHGLEAILLAEQSHFDAILMDVQMPEMDGITACQILRKKPEFDDLPIIAMTANVSTDYRQHCLSAGMNDFIGKPVQAEKLYQTLAYWLGDQQQAAEIDTEELPPTASSDEQALLIDLSEMQNMLGDDPKRQSKYCEKFALSIQEGLSHISQAKLNVVQINLECHRLKSIARTVGAMLLGKQLAMMEQINQTISPALLLSHIEQLHLLFQQTCQHLQHIGLLGSRPAASAQESQQAISILLVDDDKFMLDVIQQHLNDLGINQVTPILSAKAALLRLRQAPLPNWIFCDLQMPDMDGVAFLRQLGSLHYTGSIAILSALDRQVLKAAELLAHSFNLKLAGVLTKPVKKDELAALLLQQPAHSAISQAHSKPPELQLLEEELRHGLACGEVELYYQPKVSTKGRIVIGAESLARWRHPTRGLLGPHLFVPAIEALGLIDELTFCVLRIAARQLREWLDQGEQIKLSINVSMGNLHRLELPDLFTKVLQEHGISPESITLEITETQLSHDYVLSLDILTRLRIMGFGLSVDDFGTGFSTMEHLIQIPFTELKIDKAFVRGATQDLSAKTILEHSADLGRKFALNLVAEGVETQEDWDLVAMIGCHEVQGYLIGHPMPASDFMLWKKNWESGGREYSASA</sequence>
<dbReference type="InterPro" id="IPR036097">
    <property type="entry name" value="HisK_dim/P_sf"/>
</dbReference>
<evidence type="ECO:0000256" key="3">
    <source>
        <dbReference type="ARBA" id="ARBA00022553"/>
    </source>
</evidence>
<dbReference type="EMBL" id="JBHTBQ010000018">
    <property type="protein sequence ID" value="MFC7420417.1"/>
    <property type="molecule type" value="Genomic_DNA"/>
</dbReference>
<dbReference type="Gene3D" id="3.30.565.10">
    <property type="entry name" value="Histidine kinase-like ATPase, C-terminal domain"/>
    <property type="match status" value="1"/>
</dbReference>
<dbReference type="SUPFAM" id="SSF141868">
    <property type="entry name" value="EAL domain-like"/>
    <property type="match status" value="1"/>
</dbReference>
<dbReference type="PROSITE" id="PS50110">
    <property type="entry name" value="RESPONSE_REGULATORY"/>
    <property type="match status" value="2"/>
</dbReference>
<dbReference type="SUPFAM" id="SSF55785">
    <property type="entry name" value="PYP-like sensor domain (PAS domain)"/>
    <property type="match status" value="4"/>
</dbReference>
<evidence type="ECO:0000256" key="4">
    <source>
        <dbReference type="ARBA" id="ARBA00022679"/>
    </source>
</evidence>
<protein>
    <recommendedName>
        <fullName evidence="2">histidine kinase</fullName>
        <ecNumber evidence="2">2.7.13.3</ecNumber>
    </recommendedName>
</protein>
<dbReference type="Gene3D" id="3.40.50.2300">
    <property type="match status" value="2"/>
</dbReference>
<feature type="domain" description="EAL" evidence="12">
    <location>
        <begin position="1345"/>
        <end position="1598"/>
    </location>
</feature>
<dbReference type="InterPro" id="IPR011006">
    <property type="entry name" value="CheY-like_superfamily"/>
</dbReference>
<dbReference type="InterPro" id="IPR001610">
    <property type="entry name" value="PAC"/>
</dbReference>
<keyword evidence="5" id="KW-0418">Kinase</keyword>
<dbReference type="CDD" id="cd17546">
    <property type="entry name" value="REC_hyHK_CKI1_RcsC-like"/>
    <property type="match status" value="1"/>
</dbReference>
<feature type="coiled-coil region" evidence="7">
    <location>
        <begin position="675"/>
        <end position="702"/>
    </location>
</feature>
<feature type="domain" description="Histidine kinase" evidence="8">
    <location>
        <begin position="702"/>
        <end position="919"/>
    </location>
</feature>
<dbReference type="InterPro" id="IPR013655">
    <property type="entry name" value="PAS_fold_3"/>
</dbReference>
<dbReference type="SUPFAM" id="SSF47226">
    <property type="entry name" value="Histidine-containing phosphotransfer domain, HPT domain"/>
    <property type="match status" value="1"/>
</dbReference>
<comment type="catalytic activity">
    <reaction evidence="1">
        <text>ATP + protein L-histidine = ADP + protein N-phospho-L-histidine.</text>
        <dbReference type="EC" id="2.7.13.3"/>
    </reaction>
</comment>
<reference evidence="14" key="1">
    <citation type="journal article" date="2019" name="Int. J. Syst. Evol. Microbiol.">
        <title>The Global Catalogue of Microorganisms (GCM) 10K type strain sequencing project: providing services to taxonomists for standard genome sequencing and annotation.</title>
        <authorList>
            <consortium name="The Broad Institute Genomics Platform"/>
            <consortium name="The Broad Institute Genome Sequencing Center for Infectious Disease"/>
            <person name="Wu L."/>
            <person name="Ma J."/>
        </authorList>
    </citation>
    <scope>NUCLEOTIDE SEQUENCE [LARGE SCALE GENOMIC DNA]</scope>
    <source>
        <strain evidence="14">CCUG 62945</strain>
    </source>
</reference>
<dbReference type="InterPro" id="IPR035965">
    <property type="entry name" value="PAS-like_dom_sf"/>
</dbReference>
<name>A0ABW2QXN8_9NEIS</name>
<evidence type="ECO:0000256" key="2">
    <source>
        <dbReference type="ARBA" id="ARBA00012438"/>
    </source>
</evidence>
<dbReference type="EC" id="2.7.13.3" evidence="2"/>
<evidence type="ECO:0000256" key="1">
    <source>
        <dbReference type="ARBA" id="ARBA00000085"/>
    </source>
</evidence>
<dbReference type="InterPro" id="IPR003661">
    <property type="entry name" value="HisK_dim/P_dom"/>
</dbReference>
<dbReference type="Pfam" id="PF13426">
    <property type="entry name" value="PAS_9"/>
    <property type="match status" value="1"/>
</dbReference>
<dbReference type="SMART" id="SM00448">
    <property type="entry name" value="REC"/>
    <property type="match status" value="2"/>
</dbReference>
<dbReference type="Pfam" id="PF08447">
    <property type="entry name" value="PAS_3"/>
    <property type="match status" value="2"/>
</dbReference>
<feature type="domain" description="Response regulatory" evidence="9">
    <location>
        <begin position="1209"/>
        <end position="1330"/>
    </location>
</feature>
<dbReference type="InterPro" id="IPR000014">
    <property type="entry name" value="PAS"/>
</dbReference>
<dbReference type="Pfam" id="PF00563">
    <property type="entry name" value="EAL"/>
    <property type="match status" value="1"/>
</dbReference>
<dbReference type="Gene3D" id="1.20.120.160">
    <property type="entry name" value="HPT domain"/>
    <property type="match status" value="1"/>
</dbReference>
<dbReference type="SMART" id="SM00086">
    <property type="entry name" value="PAC"/>
    <property type="match status" value="4"/>
</dbReference>
<dbReference type="CDD" id="cd01948">
    <property type="entry name" value="EAL"/>
    <property type="match status" value="1"/>
</dbReference>
<dbReference type="Pfam" id="PF00512">
    <property type="entry name" value="HisKA"/>
    <property type="match status" value="1"/>
</dbReference>
<feature type="modified residue" description="4-aspartylphosphate" evidence="6">
    <location>
        <position position="1260"/>
    </location>
</feature>
<dbReference type="InterPro" id="IPR036641">
    <property type="entry name" value="HPT_dom_sf"/>
</dbReference>
<evidence type="ECO:0000313" key="14">
    <source>
        <dbReference type="Proteomes" id="UP001596473"/>
    </source>
</evidence>
<gene>
    <name evidence="13" type="ORF">ACFQNF_11100</name>
</gene>
<evidence type="ECO:0000256" key="6">
    <source>
        <dbReference type="PROSITE-ProRule" id="PRU00169"/>
    </source>
</evidence>
<dbReference type="CDD" id="cd00130">
    <property type="entry name" value="PAS"/>
    <property type="match status" value="4"/>
</dbReference>
<dbReference type="SMART" id="SM00387">
    <property type="entry name" value="HATPase_c"/>
    <property type="match status" value="1"/>
</dbReference>
<dbReference type="InterPro" id="IPR003594">
    <property type="entry name" value="HATPase_dom"/>
</dbReference>
<dbReference type="Gene3D" id="1.10.287.130">
    <property type="match status" value="1"/>
</dbReference>
<dbReference type="PROSITE" id="PS50109">
    <property type="entry name" value="HIS_KIN"/>
    <property type="match status" value="1"/>
</dbReference>
<dbReference type="InterPro" id="IPR004358">
    <property type="entry name" value="Sig_transdc_His_kin-like_C"/>
</dbReference>
<evidence type="ECO:0000259" key="12">
    <source>
        <dbReference type="PROSITE" id="PS50883"/>
    </source>
</evidence>
<feature type="domain" description="PAS" evidence="10">
    <location>
        <begin position="406"/>
        <end position="478"/>
    </location>
</feature>
<dbReference type="PROSITE" id="PS50113">
    <property type="entry name" value="PAC"/>
    <property type="match status" value="2"/>
</dbReference>
<comment type="caution">
    <text evidence="13">The sequence shown here is derived from an EMBL/GenBank/DDBJ whole genome shotgun (WGS) entry which is preliminary data.</text>
</comment>
<dbReference type="PANTHER" id="PTHR43047:SF64">
    <property type="entry name" value="HISTIDINE KINASE CONTAINING CHEY-HOMOLOGOUS RECEIVER DOMAIN AND PAS DOMAIN-RELATED"/>
    <property type="match status" value="1"/>
</dbReference>
<evidence type="ECO:0000256" key="7">
    <source>
        <dbReference type="SAM" id="Coils"/>
    </source>
</evidence>